<dbReference type="Proteomes" id="UP000188324">
    <property type="component" value="Chromosome"/>
</dbReference>
<dbReference type="STRING" id="1610493.RPIT_00980"/>
<keyword evidence="2" id="KW-1185">Reference proteome</keyword>
<sequence length="209" mass="22884">MAETTTTSSSSGTNKGLVVLLVLALAAAAFFAYQAAPTLPFLKDVVDRDSRTVASLSREEQVVLLSLGIQGIAERNEKSSVFGFDVPGSGRATFLQYEFNAKLGLEGKDVTIEPTGEDSFRITIPEFVFIGHDNPNFRLAAEDNGVLSWITPEADTVDMINNILDSEAQQEYIDSNEDILRDQAEVFYTSIIESVDPDVTLTFDFGQDR</sequence>
<gene>
    <name evidence="1" type="ORF">RPIT_00980</name>
</gene>
<proteinExistence type="predicted"/>
<dbReference type="OrthoDB" id="4410230at2"/>
<evidence type="ECO:0000313" key="1">
    <source>
        <dbReference type="EMBL" id="AQP43569.1"/>
    </source>
</evidence>
<dbReference type="EMBL" id="CP019605">
    <property type="protein sequence ID" value="AQP43569.1"/>
    <property type="molecule type" value="Genomic_DNA"/>
</dbReference>
<accession>A0A1Q2CBT5</accession>
<reference evidence="1 2" key="1">
    <citation type="journal article" date="2016" name="Int. J. Syst. Evol. Microbiol.">
        <title>Tessaracoccus flavus sp. nov., isolated from the drainage system of a lindane-producing factory.</title>
        <authorList>
            <person name="Kumari R."/>
            <person name="Singh P."/>
            <person name="Schumann P."/>
            <person name="Lal R."/>
        </authorList>
    </citation>
    <scope>NUCLEOTIDE SEQUENCE [LARGE SCALE GENOMIC DNA]</scope>
    <source>
        <strain evidence="1 2">RP1T</strain>
    </source>
</reference>
<evidence type="ECO:0000313" key="2">
    <source>
        <dbReference type="Proteomes" id="UP000188324"/>
    </source>
</evidence>
<dbReference type="KEGG" id="tfl:RPIT_00980"/>
<organism evidence="1 2">
    <name type="scientific">Tessaracoccus flavus</name>
    <dbReference type="NCBI Taxonomy" id="1610493"/>
    <lineage>
        <taxon>Bacteria</taxon>
        <taxon>Bacillati</taxon>
        <taxon>Actinomycetota</taxon>
        <taxon>Actinomycetes</taxon>
        <taxon>Propionibacteriales</taxon>
        <taxon>Propionibacteriaceae</taxon>
        <taxon>Tessaracoccus</taxon>
    </lineage>
</organism>
<dbReference type="RefSeq" id="WP_143028237.1">
    <property type="nucleotide sequence ID" value="NZ_CP019605.1"/>
</dbReference>
<protein>
    <submittedName>
        <fullName evidence="1">Uncharacterized protein</fullName>
    </submittedName>
</protein>
<name>A0A1Q2CBT5_9ACTN</name>
<dbReference type="AlphaFoldDB" id="A0A1Q2CBT5"/>